<feature type="compositionally biased region" description="Basic and acidic residues" evidence="5">
    <location>
        <begin position="334"/>
        <end position="344"/>
    </location>
</feature>
<dbReference type="SMART" id="SM00220">
    <property type="entry name" value="S_TKc"/>
    <property type="match status" value="3"/>
</dbReference>
<feature type="region of interest" description="Disordered" evidence="5">
    <location>
        <begin position="1209"/>
        <end position="1302"/>
    </location>
</feature>
<feature type="binding site" evidence="4">
    <location>
        <position position="1364"/>
    </location>
    <ligand>
        <name>ATP</name>
        <dbReference type="ChEBI" id="CHEBI:30616"/>
    </ligand>
</feature>
<dbReference type="InterPro" id="IPR008271">
    <property type="entry name" value="Ser/Thr_kinase_AS"/>
</dbReference>
<keyword evidence="3 4" id="KW-0067">ATP-binding</keyword>
<dbReference type="InterPro" id="IPR051681">
    <property type="entry name" value="Ser/Thr_Kinases-Pseudokinases"/>
</dbReference>
<comment type="caution">
    <text evidence="7">The sequence shown here is derived from an EMBL/GenBank/DDBJ whole genome shotgun (WGS) entry which is preliminary data.</text>
</comment>
<evidence type="ECO:0000256" key="2">
    <source>
        <dbReference type="ARBA" id="ARBA00022741"/>
    </source>
</evidence>
<evidence type="ECO:0000259" key="6">
    <source>
        <dbReference type="PROSITE" id="PS50011"/>
    </source>
</evidence>
<feature type="compositionally biased region" description="Basic and acidic residues" evidence="5">
    <location>
        <begin position="190"/>
        <end position="200"/>
    </location>
</feature>
<dbReference type="PROSITE" id="PS00108">
    <property type="entry name" value="PROTEIN_KINASE_ST"/>
    <property type="match status" value="2"/>
</dbReference>
<feature type="compositionally biased region" description="Basic and acidic residues" evidence="5">
    <location>
        <begin position="172"/>
        <end position="182"/>
    </location>
</feature>
<feature type="binding site" evidence="4">
    <location>
        <position position="829"/>
    </location>
    <ligand>
        <name>ATP</name>
        <dbReference type="ChEBI" id="CHEBI:30616"/>
    </ligand>
</feature>
<name>A0ABR2H237_9EUKA</name>
<feature type="compositionally biased region" description="Basic and acidic residues" evidence="5">
    <location>
        <begin position="1212"/>
        <end position="1221"/>
    </location>
</feature>
<feature type="compositionally biased region" description="Basic and acidic residues" evidence="5">
    <location>
        <begin position="154"/>
        <end position="164"/>
    </location>
</feature>
<keyword evidence="2 4" id="KW-0547">Nucleotide-binding</keyword>
<gene>
    <name evidence="7" type="ORF">M9Y10_031688</name>
</gene>
<dbReference type="InterPro" id="IPR000719">
    <property type="entry name" value="Prot_kinase_dom"/>
</dbReference>
<evidence type="ECO:0000313" key="7">
    <source>
        <dbReference type="EMBL" id="KAK8839971.1"/>
    </source>
</evidence>
<feature type="compositionally biased region" description="Basic and acidic residues" evidence="5">
    <location>
        <begin position="370"/>
        <end position="380"/>
    </location>
</feature>
<feature type="compositionally biased region" description="Basic and acidic residues" evidence="5">
    <location>
        <begin position="316"/>
        <end position="326"/>
    </location>
</feature>
<dbReference type="SUPFAM" id="SSF56112">
    <property type="entry name" value="Protein kinase-like (PK-like)"/>
    <property type="match status" value="4"/>
</dbReference>
<feature type="domain" description="Protein kinase" evidence="6">
    <location>
        <begin position="537"/>
        <end position="772"/>
    </location>
</feature>
<evidence type="ECO:0000256" key="3">
    <source>
        <dbReference type="ARBA" id="ARBA00022840"/>
    </source>
</evidence>
<evidence type="ECO:0000313" key="8">
    <source>
        <dbReference type="Proteomes" id="UP001470230"/>
    </source>
</evidence>
<dbReference type="PRINTS" id="PR00109">
    <property type="entry name" value="TYRKINASE"/>
</dbReference>
<dbReference type="Proteomes" id="UP001470230">
    <property type="component" value="Unassembled WGS sequence"/>
</dbReference>
<feature type="compositionally biased region" description="Basic and acidic residues" evidence="5">
    <location>
        <begin position="262"/>
        <end position="272"/>
    </location>
</feature>
<dbReference type="InterPro" id="IPR017441">
    <property type="entry name" value="Protein_kinase_ATP_BS"/>
</dbReference>
<reference evidence="7 8" key="1">
    <citation type="submission" date="2024-04" db="EMBL/GenBank/DDBJ databases">
        <title>Tritrichomonas musculus Genome.</title>
        <authorList>
            <person name="Alves-Ferreira E."/>
            <person name="Grigg M."/>
            <person name="Lorenzi H."/>
            <person name="Galac M."/>
        </authorList>
    </citation>
    <scope>NUCLEOTIDE SEQUENCE [LARGE SCALE GENOMIC DNA]</scope>
    <source>
        <strain evidence="7 8">EAF2021</strain>
    </source>
</reference>
<dbReference type="Pfam" id="PF00069">
    <property type="entry name" value="Pkinase"/>
    <property type="match status" value="1"/>
</dbReference>
<feature type="compositionally biased region" description="Basic and acidic residues" evidence="5">
    <location>
        <begin position="118"/>
        <end position="128"/>
    </location>
</feature>
<organism evidence="7 8">
    <name type="scientific">Tritrichomonas musculus</name>
    <dbReference type="NCBI Taxonomy" id="1915356"/>
    <lineage>
        <taxon>Eukaryota</taxon>
        <taxon>Metamonada</taxon>
        <taxon>Parabasalia</taxon>
        <taxon>Tritrichomonadida</taxon>
        <taxon>Tritrichomonadidae</taxon>
        <taxon>Tritrichomonas</taxon>
    </lineage>
</organism>
<dbReference type="CDD" id="cd13999">
    <property type="entry name" value="STKc_MAP3K-like"/>
    <property type="match status" value="1"/>
</dbReference>
<accession>A0ABR2H237</accession>
<feature type="compositionally biased region" description="Basic and acidic residues" evidence="5">
    <location>
        <begin position="280"/>
        <end position="290"/>
    </location>
</feature>
<protein>
    <recommendedName>
        <fullName evidence="6">Protein kinase domain-containing protein</fullName>
    </recommendedName>
</protein>
<keyword evidence="1" id="KW-0418">Kinase</keyword>
<feature type="compositionally biased region" description="Basic and acidic residues" evidence="5">
    <location>
        <begin position="244"/>
        <end position="254"/>
    </location>
</feature>
<feature type="compositionally biased region" description="Basic and acidic residues" evidence="5">
    <location>
        <begin position="352"/>
        <end position="362"/>
    </location>
</feature>
<keyword evidence="8" id="KW-1185">Reference proteome</keyword>
<dbReference type="EMBL" id="JAPFFF010000050">
    <property type="protein sequence ID" value="KAK8839971.1"/>
    <property type="molecule type" value="Genomic_DNA"/>
</dbReference>
<dbReference type="Pfam" id="PF07714">
    <property type="entry name" value="PK_Tyr_Ser-Thr"/>
    <property type="match status" value="3"/>
</dbReference>
<dbReference type="InterPro" id="IPR001245">
    <property type="entry name" value="Ser-Thr/Tyr_kinase_cat_dom"/>
</dbReference>
<feature type="domain" description="Protein kinase" evidence="6">
    <location>
        <begin position="1335"/>
        <end position="1612"/>
    </location>
</feature>
<feature type="compositionally biased region" description="Basic and acidic residues" evidence="5">
    <location>
        <begin position="208"/>
        <end position="218"/>
    </location>
</feature>
<feature type="compositionally biased region" description="Basic and acidic residues" evidence="5">
    <location>
        <begin position="458"/>
        <end position="470"/>
    </location>
</feature>
<keyword evidence="1" id="KW-0723">Serine/threonine-protein kinase</keyword>
<feature type="compositionally biased region" description="Basic and acidic residues" evidence="5">
    <location>
        <begin position="136"/>
        <end position="146"/>
    </location>
</feature>
<feature type="region of interest" description="Disordered" evidence="5">
    <location>
        <begin position="442"/>
        <end position="470"/>
    </location>
</feature>
<evidence type="ECO:0000256" key="5">
    <source>
        <dbReference type="SAM" id="MobiDB-lite"/>
    </source>
</evidence>
<feature type="compositionally biased region" description="Basic and acidic residues" evidence="5">
    <location>
        <begin position="226"/>
        <end position="236"/>
    </location>
</feature>
<dbReference type="Gene3D" id="1.10.510.10">
    <property type="entry name" value="Transferase(Phosphotransferase) domain 1"/>
    <property type="match status" value="4"/>
</dbReference>
<dbReference type="PANTHER" id="PTHR44329:SF298">
    <property type="entry name" value="MIXED LINEAGE KINASE DOMAIN-LIKE PROTEIN"/>
    <property type="match status" value="1"/>
</dbReference>
<proteinExistence type="predicted"/>
<feature type="compositionally biased region" description="Basic and acidic residues" evidence="5">
    <location>
        <begin position="1256"/>
        <end position="1265"/>
    </location>
</feature>
<sequence length="1983" mass="226563">MKIYDENTDDDEYVRPQKSKIDLFEEEEELISNLFSSNTLNNTRVKDSISVSDVSDGVNMLKDKLDSDLKQDSNESSKNAKLSSNKDISVLLSISSDHKSKTTLDSDSFTDKTSITSRRKDKDSDSFTDKTSITSRRKDKDSDSFTDKTSITSRRKDKDSDSFTDKTSITSRRKDKDSDSFTDKTSITSRRKDKDSDSFTDKTSITSRRKDKDSDSFTDKTSITSRRKDKDSDSFTDKTSITSRRKDKDSDSFTDKTSITSRRKDKDSDSFADKTSITSRRKDKDSDSFADKTSITSRRKDKDSDSFADKTSITSRRKDKDSDSFADKTSITSRRKDKDSDSFADKTSITSRRKDKDSDSFTDKTSITSRRKDKDSDSFTDKTSITSRRKDKDSDSFTDKTSITSRRKDKDSDLFADKTSITSRRKDKDSDLFTVTTNLSDHESKDNISTRSTLNIDSDSHKKSMTDLKSDDSFGFSDSSITCDINSHFESNKYIKKQQNFIKAKIAKFDDINMLRTFIENNYVDNQLIDNKYKMDISKFNVYNKDFYSDQYHKIMRIVHDWDEQYIADMYCNISDTQLEEKIRLIFSKINFPSILKFIGVSTYLFDSIPYCLFISEDALTTLKQTSHLNETKKLIIIFGIAAGMKYLHSYDILYHYFDPRNILLDESDHPKINHFLVMNDSFNEDTKYLAPEVINGSNHTKSSDVYSFASLVFQILTNQEPISQDNKHSPIPPSVPKCYQDLIESCWSENPEERPTFNDIVNNLKTNLDFIKEGINKEEFLDYILDIIFSIPKFQISDYKQLRKIGKGCFGEVFKTKNKSTSETFAAKVLSNEYGDDLNNENFFNELEIMSKLNHPTIVKLQGFSPINFRNVLHPVIFSEYFKNGNLRDMLDKENKSLVDRKWDDTKKLIIIYGIASGMKYLHSLNILHRDLKPDNILLDEKCFPKICDFGLSKIIDNNETYKEEIIGTPPYLAPEIWKDYKYTKAGDVYAFAMTVYEIITLNDAAFKKRQFDLMKAVIEGERPIISSDTPEFYVKLIESCWKQDFTERPSFSDIVHYIKTNINKYQYKTIDIGEFIMYADEIEPYTSHSNYSDTSHESDFNKFDIFGSSDVDSKLTGLLDYSDIKDSKSSDLSKTGIDAAADSGDLKDSKSSDLSKTGIDAVTDSGDLKDSKSTSLSKTGIDAVADSGDLKDSKSTSLSKTGIDAVADSGDLKDSKSSDLSKTGIDAAADSGDLKDSKSTSLSKTGIDAVADSGDLKDSKSSDLSKTGIDAVTDSGDLKDSKSTSLSKTGIDDNSNSSDEEYGFFEEEENPELIQSFIDSILPTVNLIDLNDYDELGELGSGASGDVYEVLNKATNEKFAAKIIKNNLLDLNTENKDNEGKKQLLNLIREINISAKIDYPSCVKFHGYSIKKVMHPVLLSELVQNNTLRNMLELEKRGIVNNDWTETKKFITIYGIASGMKYLHEHSILHRDLKPENILLNEFLFPKITDFGLSKEIIQVDDTINNIYCIGTSFYMAPEIWSHSYYSKATDVYAFSIILYEIVTNLRPFDGMGYHMIMKNVGIFNERPVFKYNIDQCYKNLIESCWSKDPQERPSFDEIINILLSNEEFTVNVNMDEFNDYRELILNEQILIDDTKITTRPEPTFKETIIQNATEKIDEEAINTFTRVKEEQLSTSLINEYFLDLENYEPKKLLFRTEFSNFYEIVDKNTKKVYSAIISNINMNQFTEDEMTLISIEMNKISQLNYPTILKFIGFSPKNFQNQSKPVVITEPSSRRTLNDIFKKTRKGAVVEGWNATTKLIVIYGIAAGMNYLHSNDILNRNLTPNNIILDKSLHPKITNFGLCTHFLIVNSITAQSSCAIHPSQLYSAPEKFISEEETKKSDVYTFSLIVYEVVTAERPFSKYKNFSQFYNQVVLGGMRPEIKNEVPECYRGLIEKCWCQDQNERPTFENIIEALGSVPDFITSDVNKEEYLNYIRQISK</sequence>
<dbReference type="PROSITE" id="PS50011">
    <property type="entry name" value="PROTEIN_KINASE_DOM"/>
    <property type="match status" value="4"/>
</dbReference>
<evidence type="ECO:0000256" key="4">
    <source>
        <dbReference type="PROSITE-ProRule" id="PRU10141"/>
    </source>
</evidence>
<feature type="region of interest" description="Disordered" evidence="5">
    <location>
        <begin position="98"/>
        <end position="402"/>
    </location>
</feature>
<feature type="domain" description="Protein kinase" evidence="6">
    <location>
        <begin position="1690"/>
        <end position="1965"/>
    </location>
</feature>
<feature type="compositionally biased region" description="Basic and acidic residues" evidence="5">
    <location>
        <begin position="388"/>
        <end position="398"/>
    </location>
</feature>
<dbReference type="PROSITE" id="PS00107">
    <property type="entry name" value="PROTEIN_KINASE_ATP"/>
    <property type="match status" value="2"/>
</dbReference>
<evidence type="ECO:0000256" key="1">
    <source>
        <dbReference type="ARBA" id="ARBA00022527"/>
    </source>
</evidence>
<feature type="domain" description="Protein kinase" evidence="6">
    <location>
        <begin position="800"/>
        <end position="1064"/>
    </location>
</feature>
<dbReference type="PANTHER" id="PTHR44329">
    <property type="entry name" value="SERINE/THREONINE-PROTEIN KINASE TNNI3K-RELATED"/>
    <property type="match status" value="1"/>
</dbReference>
<keyword evidence="1" id="KW-0808">Transferase</keyword>
<dbReference type="InterPro" id="IPR011009">
    <property type="entry name" value="Kinase-like_dom_sf"/>
</dbReference>
<feature type="compositionally biased region" description="Basic and acidic residues" evidence="5">
    <location>
        <begin position="298"/>
        <end position="308"/>
    </location>
</feature>